<dbReference type="InterPro" id="IPR010488">
    <property type="entry name" value="Zeta_toxin_domain"/>
</dbReference>
<organism evidence="4 5">
    <name type="scientific">Ideonella azotifigens</name>
    <dbReference type="NCBI Taxonomy" id="513160"/>
    <lineage>
        <taxon>Bacteria</taxon>
        <taxon>Pseudomonadati</taxon>
        <taxon>Pseudomonadota</taxon>
        <taxon>Betaproteobacteria</taxon>
        <taxon>Burkholderiales</taxon>
        <taxon>Sphaerotilaceae</taxon>
        <taxon>Ideonella</taxon>
    </lineage>
</organism>
<evidence type="ECO:0000313" key="4">
    <source>
        <dbReference type="EMBL" id="GAA0769472.1"/>
    </source>
</evidence>
<dbReference type="Pfam" id="PF06414">
    <property type="entry name" value="Zeta_toxin"/>
    <property type="match status" value="1"/>
</dbReference>
<protein>
    <submittedName>
        <fullName evidence="4">Zeta toxin family protein</fullName>
    </submittedName>
</protein>
<gene>
    <name evidence="4" type="ORF">GCM10009107_60370</name>
</gene>
<feature type="domain" description="Zeta toxin" evidence="3">
    <location>
        <begin position="111"/>
        <end position="216"/>
    </location>
</feature>
<evidence type="ECO:0000313" key="5">
    <source>
        <dbReference type="Proteomes" id="UP001500279"/>
    </source>
</evidence>
<dbReference type="SUPFAM" id="SSF52540">
    <property type="entry name" value="P-loop containing nucleoside triphosphate hydrolases"/>
    <property type="match status" value="1"/>
</dbReference>
<keyword evidence="1" id="KW-0547">Nucleotide-binding</keyword>
<dbReference type="EMBL" id="BAAAEW010000047">
    <property type="protein sequence ID" value="GAA0769472.1"/>
    <property type="molecule type" value="Genomic_DNA"/>
</dbReference>
<dbReference type="InterPro" id="IPR027417">
    <property type="entry name" value="P-loop_NTPase"/>
</dbReference>
<dbReference type="RefSeq" id="WP_141288266.1">
    <property type="nucleotide sequence ID" value="NZ_BAAAEW010000047.1"/>
</dbReference>
<reference evidence="4 5" key="1">
    <citation type="journal article" date="2019" name="Int. J. Syst. Evol. Microbiol.">
        <title>The Global Catalogue of Microorganisms (GCM) 10K type strain sequencing project: providing services to taxonomists for standard genome sequencing and annotation.</title>
        <authorList>
            <consortium name="The Broad Institute Genomics Platform"/>
            <consortium name="The Broad Institute Genome Sequencing Center for Infectious Disease"/>
            <person name="Wu L."/>
            <person name="Ma J."/>
        </authorList>
    </citation>
    <scope>NUCLEOTIDE SEQUENCE [LARGE SCALE GENOMIC DNA]</scope>
    <source>
        <strain evidence="4 5">JCM 15503</strain>
    </source>
</reference>
<keyword evidence="5" id="KW-1185">Reference proteome</keyword>
<evidence type="ECO:0000259" key="3">
    <source>
        <dbReference type="Pfam" id="PF06414"/>
    </source>
</evidence>
<dbReference type="Gene3D" id="3.40.50.300">
    <property type="entry name" value="P-loop containing nucleotide triphosphate hydrolases"/>
    <property type="match status" value="1"/>
</dbReference>
<evidence type="ECO:0000256" key="2">
    <source>
        <dbReference type="ARBA" id="ARBA00022840"/>
    </source>
</evidence>
<dbReference type="PANTHER" id="PTHR39206">
    <property type="entry name" value="SLL8004 PROTEIN"/>
    <property type="match status" value="1"/>
</dbReference>
<evidence type="ECO:0000256" key="1">
    <source>
        <dbReference type="ARBA" id="ARBA00022741"/>
    </source>
</evidence>
<proteinExistence type="predicted"/>
<dbReference type="Proteomes" id="UP001500279">
    <property type="component" value="Unassembled WGS sequence"/>
</dbReference>
<keyword evidence="2" id="KW-0067">ATP-binding</keyword>
<dbReference type="PANTHER" id="PTHR39206:SF1">
    <property type="entry name" value="SLL8004 PROTEIN"/>
    <property type="match status" value="1"/>
</dbReference>
<accession>A0ABN1KL13</accession>
<name>A0ABN1KL13_9BURK</name>
<sequence>MTTATASPRLRVFAGPNGSGKSTIQDELRPEWIGIYLNADEIEKVLRQHGQIDLSSLGVQLTKLDIGERLRAYFRASPLLQNAGLSAVSEDFRMTGSLVTLNPAQANSYVASVLADFVRRELLATGTSFTFETVMSSRDKVDFMREAQACGFRTYLYFVATEDPAINIARVQQRVTEGGHDVPHEKIVQRYARSIGLLESACDAANRAYVFDNSGEQHRLIAEVTDGKTLELHADTLPQWFIASSLWRAFQPGTPDATAQNGNDR</sequence>
<comment type="caution">
    <text evidence="4">The sequence shown here is derived from an EMBL/GenBank/DDBJ whole genome shotgun (WGS) entry which is preliminary data.</text>
</comment>